<evidence type="ECO:0000313" key="2">
    <source>
        <dbReference type="Proteomes" id="UP000319432"/>
    </source>
</evidence>
<dbReference type="EMBL" id="CP033464">
    <property type="protein sequence ID" value="QDX91478.1"/>
    <property type="molecule type" value="Genomic_DNA"/>
</dbReference>
<dbReference type="OrthoDB" id="5637at2"/>
<evidence type="ECO:0000313" key="1">
    <source>
        <dbReference type="EMBL" id="QDX91478.1"/>
    </source>
</evidence>
<organism evidence="1 2">
    <name type="scientific">Brevibacillus laterosporus</name>
    <name type="common">Bacillus laterosporus</name>
    <dbReference type="NCBI Taxonomy" id="1465"/>
    <lineage>
        <taxon>Bacteria</taxon>
        <taxon>Bacillati</taxon>
        <taxon>Bacillota</taxon>
        <taxon>Bacilli</taxon>
        <taxon>Bacillales</taxon>
        <taxon>Paenibacillaceae</taxon>
        <taxon>Brevibacillus</taxon>
    </lineage>
</organism>
<dbReference type="Proteomes" id="UP000319432">
    <property type="component" value="Chromosome"/>
</dbReference>
<accession>A0A518V3B9</accession>
<reference evidence="1 2" key="1">
    <citation type="submission" date="2018-11" db="EMBL/GenBank/DDBJ databases">
        <title>Phylogenetic determinants of toxin gene distribution in genomes of Brevibacillus laterosporus.</title>
        <authorList>
            <person name="Glare T.R."/>
            <person name="Durrant A."/>
            <person name="Berry C."/>
            <person name="Palma L."/>
            <person name="Ormskirk M."/>
            <person name="Cox M.O."/>
        </authorList>
    </citation>
    <scope>NUCLEOTIDE SEQUENCE [LARGE SCALE GENOMIC DNA]</scope>
    <source>
        <strain evidence="1 2">1821L</strain>
    </source>
</reference>
<name>A0A518V3B9_BRELA</name>
<proteinExistence type="predicted"/>
<gene>
    <name evidence="1" type="ORF">EEL30_03250</name>
</gene>
<protein>
    <submittedName>
        <fullName evidence="1">Uncharacterized protein</fullName>
    </submittedName>
</protein>
<dbReference type="AlphaFoldDB" id="A0A518V3B9"/>
<keyword evidence="2" id="KW-1185">Reference proteome</keyword>
<sequence>MMLEEQDVLEVAGRYLPDGAEVLPTVELDIPAYVRFIDMDDDGNMKVAVAYRCQGGTDHPLYWYYLAEAH</sequence>